<reference evidence="4" key="1">
    <citation type="submission" date="2017-02" db="UniProtKB">
        <authorList>
            <consortium name="WormBaseParasite"/>
        </authorList>
    </citation>
    <scope>IDENTIFICATION</scope>
</reference>
<evidence type="ECO:0000313" key="4">
    <source>
        <dbReference type="WBParaSite" id="NBR_0002233201-mRNA-1"/>
    </source>
</evidence>
<feature type="signal peptide" evidence="1">
    <location>
        <begin position="1"/>
        <end position="17"/>
    </location>
</feature>
<keyword evidence="3" id="KW-1185">Reference proteome</keyword>
<protein>
    <submittedName>
        <fullName evidence="2 4">Uncharacterized protein</fullName>
    </submittedName>
</protein>
<evidence type="ECO:0000313" key="2">
    <source>
        <dbReference type="EMBL" id="VDL87096.1"/>
    </source>
</evidence>
<dbReference type="EMBL" id="UYSL01027819">
    <property type="protein sequence ID" value="VDL87096.1"/>
    <property type="molecule type" value="Genomic_DNA"/>
</dbReference>
<accession>A0A0N4YYL0</accession>
<evidence type="ECO:0000256" key="1">
    <source>
        <dbReference type="SAM" id="SignalP"/>
    </source>
</evidence>
<feature type="chain" id="PRO_5043126113" evidence="1">
    <location>
        <begin position="18"/>
        <end position="71"/>
    </location>
</feature>
<dbReference type="AlphaFoldDB" id="A0A0N4YYL0"/>
<organism evidence="4">
    <name type="scientific">Nippostrongylus brasiliensis</name>
    <name type="common">Rat hookworm</name>
    <dbReference type="NCBI Taxonomy" id="27835"/>
    <lineage>
        <taxon>Eukaryota</taxon>
        <taxon>Metazoa</taxon>
        <taxon>Ecdysozoa</taxon>
        <taxon>Nematoda</taxon>
        <taxon>Chromadorea</taxon>
        <taxon>Rhabditida</taxon>
        <taxon>Rhabditina</taxon>
        <taxon>Rhabditomorpha</taxon>
        <taxon>Strongyloidea</taxon>
        <taxon>Heligmosomidae</taxon>
        <taxon>Nippostrongylus</taxon>
    </lineage>
</organism>
<sequence>MPRTLVVLVLLFAVVMSDNVKDKCKKEAASAEKCWKGCETKHPIKIKKKYACVESECKAKLDAEMECLRKS</sequence>
<dbReference type="Proteomes" id="UP000271162">
    <property type="component" value="Unassembled WGS sequence"/>
</dbReference>
<gene>
    <name evidence="2" type="ORF">NBR_LOCUS22333</name>
</gene>
<evidence type="ECO:0000313" key="3">
    <source>
        <dbReference type="Proteomes" id="UP000271162"/>
    </source>
</evidence>
<reference evidence="2 3" key="2">
    <citation type="submission" date="2018-11" db="EMBL/GenBank/DDBJ databases">
        <authorList>
            <consortium name="Pathogen Informatics"/>
        </authorList>
    </citation>
    <scope>NUCLEOTIDE SEQUENCE [LARGE SCALE GENOMIC DNA]</scope>
</reference>
<name>A0A0N4YYL0_NIPBR</name>
<proteinExistence type="predicted"/>
<dbReference type="WBParaSite" id="NBR_0002233201-mRNA-1">
    <property type="protein sequence ID" value="NBR_0002233201-mRNA-1"/>
    <property type="gene ID" value="NBR_0002233201"/>
</dbReference>
<keyword evidence="1" id="KW-0732">Signal</keyword>